<dbReference type="PANTHER" id="PTHR21237">
    <property type="entry name" value="GRPE PROTEIN"/>
    <property type="match status" value="1"/>
</dbReference>
<organism evidence="7 8">
    <name type="scientific">Intestinicryptomonas porci</name>
    <dbReference type="NCBI Taxonomy" id="2926320"/>
    <lineage>
        <taxon>Bacteria</taxon>
        <taxon>Pseudomonadati</taxon>
        <taxon>Verrucomicrobiota</taxon>
        <taxon>Opitutia</taxon>
        <taxon>Opitutales</taxon>
        <taxon>Intestinicryptomonaceae</taxon>
        <taxon>Intestinicryptomonas</taxon>
    </lineage>
</organism>
<evidence type="ECO:0000313" key="8">
    <source>
        <dbReference type="Proteomes" id="UP001275932"/>
    </source>
</evidence>
<dbReference type="SUPFAM" id="SSF51064">
    <property type="entry name" value="Head domain of nucleotide exchange factor GrpE"/>
    <property type="match status" value="1"/>
</dbReference>
<proteinExistence type="inferred from homology"/>
<protein>
    <recommendedName>
        <fullName evidence="3">Protein GrpE</fullName>
    </recommendedName>
    <alternativeName>
        <fullName evidence="3">HSP-70 cofactor</fullName>
    </alternativeName>
</protein>
<dbReference type="PANTHER" id="PTHR21237:SF23">
    <property type="entry name" value="GRPE PROTEIN HOMOLOG, MITOCHONDRIAL"/>
    <property type="match status" value="1"/>
</dbReference>
<dbReference type="Gene3D" id="3.90.20.20">
    <property type="match status" value="1"/>
</dbReference>
<dbReference type="SUPFAM" id="SSF58014">
    <property type="entry name" value="Coiled-coil domain of nucleotide exchange factor GrpE"/>
    <property type="match status" value="1"/>
</dbReference>
<dbReference type="InterPro" id="IPR013805">
    <property type="entry name" value="GrpE_CC"/>
</dbReference>
<name>A0ABU4WKR1_9BACT</name>
<keyword evidence="5" id="KW-0175">Coiled coil</keyword>
<accession>A0ABU4WKR1</accession>
<dbReference type="InterPro" id="IPR009012">
    <property type="entry name" value="GrpE_head"/>
</dbReference>
<gene>
    <name evidence="3 7" type="primary">grpE</name>
    <name evidence="7" type="ORF">MOX91_08135</name>
</gene>
<dbReference type="Proteomes" id="UP001275932">
    <property type="component" value="Unassembled WGS sequence"/>
</dbReference>
<comment type="similarity">
    <text evidence="1 3 4">Belongs to the GrpE family.</text>
</comment>
<evidence type="ECO:0000256" key="3">
    <source>
        <dbReference type="HAMAP-Rule" id="MF_01151"/>
    </source>
</evidence>
<evidence type="ECO:0000256" key="6">
    <source>
        <dbReference type="SAM" id="MobiDB-lite"/>
    </source>
</evidence>
<dbReference type="Pfam" id="PF01025">
    <property type="entry name" value="GrpE"/>
    <property type="match status" value="1"/>
</dbReference>
<comment type="subunit">
    <text evidence="3">Homodimer.</text>
</comment>
<evidence type="ECO:0000256" key="5">
    <source>
        <dbReference type="SAM" id="Coils"/>
    </source>
</evidence>
<dbReference type="EMBL" id="JALBUT010000009">
    <property type="protein sequence ID" value="MDX8416140.1"/>
    <property type="molecule type" value="Genomic_DNA"/>
</dbReference>
<dbReference type="NCBIfam" id="NF010748">
    <property type="entry name" value="PRK14150.1"/>
    <property type="match status" value="1"/>
</dbReference>
<evidence type="ECO:0000256" key="2">
    <source>
        <dbReference type="ARBA" id="ARBA00023186"/>
    </source>
</evidence>
<keyword evidence="3" id="KW-0963">Cytoplasm</keyword>
<dbReference type="RefSeq" id="WP_370397593.1">
    <property type="nucleotide sequence ID" value="NZ_JALBUT010000009.1"/>
</dbReference>
<evidence type="ECO:0000256" key="4">
    <source>
        <dbReference type="RuleBase" id="RU004478"/>
    </source>
</evidence>
<reference evidence="7 8" key="1">
    <citation type="submission" date="2022-03" db="EMBL/GenBank/DDBJ databases">
        <title>Novel taxa within the pig intestine.</title>
        <authorList>
            <person name="Wylensek D."/>
            <person name="Bishof K."/>
            <person name="Afrizal A."/>
            <person name="Clavel T."/>
        </authorList>
    </citation>
    <scope>NUCLEOTIDE SEQUENCE [LARGE SCALE GENOMIC DNA]</scope>
    <source>
        <strain evidence="7 8">CLA-KB-P66</strain>
    </source>
</reference>
<dbReference type="CDD" id="cd00446">
    <property type="entry name" value="GrpE"/>
    <property type="match status" value="1"/>
</dbReference>
<keyword evidence="8" id="KW-1185">Reference proteome</keyword>
<evidence type="ECO:0000256" key="1">
    <source>
        <dbReference type="ARBA" id="ARBA00009054"/>
    </source>
</evidence>
<dbReference type="InterPro" id="IPR000740">
    <property type="entry name" value="GrpE"/>
</dbReference>
<evidence type="ECO:0000313" key="7">
    <source>
        <dbReference type="EMBL" id="MDX8416140.1"/>
    </source>
</evidence>
<dbReference type="NCBIfam" id="NF010738">
    <property type="entry name" value="PRK14140.1"/>
    <property type="match status" value="1"/>
</dbReference>
<dbReference type="HAMAP" id="MF_01151">
    <property type="entry name" value="GrpE"/>
    <property type="match status" value="1"/>
</dbReference>
<comment type="function">
    <text evidence="3">Participates actively in the response to hyperosmotic and heat shock by preventing the aggregation of stress-denatured proteins, in association with DnaK and GrpE. It is the nucleotide exchange factor for DnaK and may function as a thermosensor. Unfolded proteins bind initially to DnaJ; upon interaction with the DnaJ-bound protein, DnaK hydrolyzes its bound ATP, resulting in the formation of a stable complex. GrpE releases ADP from DnaK; ATP binding to DnaK triggers the release of the substrate protein, thus completing the reaction cycle. Several rounds of ATP-dependent interactions between DnaJ, DnaK and GrpE are required for fully efficient folding.</text>
</comment>
<sequence>MANKTENMENNQNNPAEQEEKQCGCACHKSEHSEKSECACHSDGECECKKDISEIEELKAELEKAKAESAKNYDNYLRSVANLDTYRRRVLRDMEEIRKFAIQPFVEELLTSVDNLELAIEHARKNEDFKDMIAGIEMVLGQIKKVFNNFGIEEIRPLGEDFDPNFHECVAHSPSSDYPENKVSSIMRTGYKLNGRLIRPASVVVSSGADKE</sequence>
<dbReference type="Gene3D" id="2.30.22.10">
    <property type="entry name" value="Head domain of nucleotide exchange factor GrpE"/>
    <property type="match status" value="1"/>
</dbReference>
<feature type="coiled-coil region" evidence="5">
    <location>
        <begin position="48"/>
        <end position="75"/>
    </location>
</feature>
<feature type="region of interest" description="Disordered" evidence="6">
    <location>
        <begin position="1"/>
        <end position="20"/>
    </location>
</feature>
<keyword evidence="3" id="KW-0346">Stress response</keyword>
<comment type="caution">
    <text evidence="7">The sequence shown here is derived from an EMBL/GenBank/DDBJ whole genome shotgun (WGS) entry which is preliminary data.</text>
</comment>
<comment type="subcellular location">
    <subcellularLocation>
        <location evidence="3">Cytoplasm</location>
    </subcellularLocation>
</comment>
<dbReference type="PRINTS" id="PR00773">
    <property type="entry name" value="GRPEPROTEIN"/>
</dbReference>
<keyword evidence="2 3" id="KW-0143">Chaperone</keyword>